<evidence type="ECO:0000256" key="1">
    <source>
        <dbReference type="ARBA" id="ARBA00012787"/>
    </source>
</evidence>
<reference evidence="6" key="1">
    <citation type="journal article" date="2014" name="Front. Microbiol.">
        <title>High frequency of phylogenetically diverse reductive dehalogenase-homologous genes in deep subseafloor sedimentary metagenomes.</title>
        <authorList>
            <person name="Kawai M."/>
            <person name="Futagami T."/>
            <person name="Toyoda A."/>
            <person name="Takaki Y."/>
            <person name="Nishi S."/>
            <person name="Hori S."/>
            <person name="Arai W."/>
            <person name="Tsubouchi T."/>
            <person name="Morono Y."/>
            <person name="Uchiyama I."/>
            <person name="Ito T."/>
            <person name="Fujiyama A."/>
            <person name="Inagaki F."/>
            <person name="Takami H."/>
        </authorList>
    </citation>
    <scope>NUCLEOTIDE SEQUENCE</scope>
    <source>
        <strain evidence="6">Expedition CK06-06</strain>
    </source>
</reference>
<keyword evidence="4" id="KW-1133">Transmembrane helix</keyword>
<dbReference type="PANTHER" id="PTHR21568:SF0">
    <property type="entry name" value="TRNA PSEUDOURIDINE SYNTHASE PUS10"/>
    <property type="match status" value="1"/>
</dbReference>
<name>X1CP18_9ZZZZ</name>
<dbReference type="PANTHER" id="PTHR21568">
    <property type="entry name" value="TRNA PSEUDOURIDINE SYNTHASE PUS10"/>
    <property type="match status" value="1"/>
</dbReference>
<comment type="caution">
    <text evidence="6">The sequence shown here is derived from an EMBL/GenBank/DDBJ whole genome shotgun (WGS) entry which is preliminary data.</text>
</comment>
<feature type="domain" description="THUMP" evidence="5">
    <location>
        <begin position="1"/>
        <end position="56"/>
    </location>
</feature>
<keyword evidence="3" id="KW-0413">Isomerase</keyword>
<dbReference type="InterPro" id="IPR048741">
    <property type="entry name" value="Pus10-like_C"/>
</dbReference>
<dbReference type="GO" id="GO:0031119">
    <property type="term" value="P:tRNA pseudouridine synthesis"/>
    <property type="evidence" value="ECO:0007669"/>
    <property type="project" value="TreeGrafter"/>
</dbReference>
<gene>
    <name evidence="6" type="ORF">S01H4_55957</name>
</gene>
<organism evidence="6">
    <name type="scientific">marine sediment metagenome</name>
    <dbReference type="NCBI Taxonomy" id="412755"/>
    <lineage>
        <taxon>unclassified sequences</taxon>
        <taxon>metagenomes</taxon>
        <taxon>ecological metagenomes</taxon>
    </lineage>
</organism>
<dbReference type="EMBL" id="BART01032366">
    <property type="protein sequence ID" value="GAH10181.1"/>
    <property type="molecule type" value="Genomic_DNA"/>
</dbReference>
<dbReference type="AlphaFoldDB" id="X1CP18"/>
<evidence type="ECO:0000256" key="3">
    <source>
        <dbReference type="ARBA" id="ARBA00023235"/>
    </source>
</evidence>
<dbReference type="FunFam" id="3.30.70.2510:FF:000001">
    <property type="entry name" value="tRNA pseudouridine synthase Pus10"/>
    <property type="match status" value="1"/>
</dbReference>
<keyword evidence="4" id="KW-0812">Transmembrane</keyword>
<keyword evidence="4" id="KW-0472">Membrane</keyword>
<evidence type="ECO:0000256" key="4">
    <source>
        <dbReference type="SAM" id="Phobius"/>
    </source>
</evidence>
<dbReference type="PROSITE" id="PS51165">
    <property type="entry name" value="THUMP"/>
    <property type="match status" value="1"/>
</dbReference>
<proteinExistence type="predicted"/>
<feature type="non-terminal residue" evidence="6">
    <location>
        <position position="245"/>
    </location>
</feature>
<dbReference type="InterPro" id="IPR004114">
    <property type="entry name" value="THUMP_dom"/>
</dbReference>
<dbReference type="InterPro" id="IPR039894">
    <property type="entry name" value="Pus10-like"/>
</dbReference>
<evidence type="ECO:0000259" key="5">
    <source>
        <dbReference type="PROSITE" id="PS51165"/>
    </source>
</evidence>
<dbReference type="EC" id="5.4.99.25" evidence="1"/>
<dbReference type="Pfam" id="PF22023">
    <property type="entry name" value="Pus10_THUMP_arc"/>
    <property type="match status" value="1"/>
</dbReference>
<feature type="transmembrane region" description="Helical" evidence="4">
    <location>
        <begin position="222"/>
        <end position="242"/>
    </location>
</feature>
<evidence type="ECO:0000313" key="6">
    <source>
        <dbReference type="EMBL" id="GAH10181.1"/>
    </source>
</evidence>
<accession>X1CP18</accession>
<dbReference type="GO" id="GO:0160148">
    <property type="term" value="F:tRNA pseudouridine(55) synthase activity"/>
    <property type="evidence" value="ECO:0007669"/>
    <property type="project" value="UniProtKB-EC"/>
</dbReference>
<dbReference type="Pfam" id="PF21238">
    <property type="entry name" value="Pus10_C"/>
    <property type="match status" value="1"/>
</dbReference>
<keyword evidence="2" id="KW-0819">tRNA processing</keyword>
<evidence type="ECO:0000256" key="2">
    <source>
        <dbReference type="ARBA" id="ARBA00022694"/>
    </source>
</evidence>
<protein>
    <recommendedName>
        <fullName evidence="1">tRNA pseudouridine(55) synthase</fullName>
        <ecNumber evidence="1">5.4.99.25</ecNumber>
    </recommendedName>
</protein>
<dbReference type="Gene3D" id="3.30.70.2510">
    <property type="match status" value="1"/>
</dbReference>
<dbReference type="InterPro" id="IPR055174">
    <property type="entry name" value="Pus10_THUMP_arc"/>
</dbReference>
<dbReference type="GO" id="GO:0003723">
    <property type="term" value="F:RNA binding"/>
    <property type="evidence" value="ECO:0007669"/>
    <property type="project" value="InterPro"/>
</dbReference>
<dbReference type="NCBIfam" id="TIGR01213">
    <property type="entry name" value="pseudo_Pus10arc"/>
    <property type="match status" value="1"/>
</dbReference>
<sequence length="245" mass="28178">MDFTGSEYAESIKTELKREIGKLLEKKLNKEVDFEKPTIMAVIDTSFDIVKLQIKSLFIYGRYKKFKRDIPQTKWFCRICRGKGCRKCDYTGKMYKTSVEELIAKKTLENTKGSGESFHGCGREDIDARMLGNGRPFILEIHDPKIRNLDLSKLEREINTYGKDKIEVTDLHFSNRDEIARIKEAIFIPEVFSIILNSIVMSPNKIAPSEDGIDFLKFPPSLYMYPIFGCIICITGFIVSIVENC</sequence>